<dbReference type="Proteomes" id="UP001617351">
    <property type="component" value="Unassembled WGS sequence"/>
</dbReference>
<dbReference type="RefSeq" id="WP_402378787.1">
    <property type="nucleotide sequence ID" value="NZ_JBIUYY010000003.1"/>
</dbReference>
<organism evidence="1 2">
    <name type="scientific">Streptomyces toxytricini</name>
    <name type="common">Actinomyces toxytricini</name>
    <dbReference type="NCBI Taxonomy" id="67369"/>
    <lineage>
        <taxon>Bacteria</taxon>
        <taxon>Bacillati</taxon>
        <taxon>Actinomycetota</taxon>
        <taxon>Actinomycetes</taxon>
        <taxon>Kitasatosporales</taxon>
        <taxon>Streptomycetaceae</taxon>
        <taxon>Streptomyces</taxon>
    </lineage>
</organism>
<accession>A0ABW8ED46</accession>
<evidence type="ECO:0000313" key="2">
    <source>
        <dbReference type="Proteomes" id="UP001617351"/>
    </source>
</evidence>
<dbReference type="Pfam" id="PF10706">
    <property type="entry name" value="Aminoglyc_resit"/>
    <property type="match status" value="1"/>
</dbReference>
<proteinExistence type="predicted"/>
<comment type="caution">
    <text evidence="1">The sequence shown here is derived from an EMBL/GenBank/DDBJ whole genome shotgun (WGS) entry which is preliminary data.</text>
</comment>
<reference evidence="1 2" key="1">
    <citation type="submission" date="2024-10" db="EMBL/GenBank/DDBJ databases">
        <title>The Natural Products Discovery Center: Release of the First 8490 Sequenced Strains for Exploring Actinobacteria Biosynthetic Diversity.</title>
        <authorList>
            <person name="Kalkreuter E."/>
            <person name="Kautsar S.A."/>
            <person name="Yang D."/>
            <person name="Bader C.D."/>
            <person name="Teijaro C.N."/>
            <person name="Fluegel L."/>
            <person name="Davis C.M."/>
            <person name="Simpson J.R."/>
            <person name="Lauterbach L."/>
            <person name="Steele A.D."/>
            <person name="Gui C."/>
            <person name="Meng S."/>
            <person name="Li G."/>
            <person name="Viehrig K."/>
            <person name="Ye F."/>
            <person name="Su P."/>
            <person name="Kiefer A.F."/>
            <person name="Nichols A."/>
            <person name="Cepeda A.J."/>
            <person name="Yan W."/>
            <person name="Fan B."/>
            <person name="Jiang Y."/>
            <person name="Adhikari A."/>
            <person name="Zheng C.-J."/>
            <person name="Schuster L."/>
            <person name="Cowan T.M."/>
            <person name="Smanski M.J."/>
            <person name="Chevrette M.G."/>
            <person name="De Carvalho L.P.S."/>
            <person name="Shen B."/>
        </authorList>
    </citation>
    <scope>NUCLEOTIDE SEQUENCE [LARGE SCALE GENOMIC DNA]</scope>
    <source>
        <strain evidence="1 2">NPDC087220</strain>
    </source>
</reference>
<dbReference type="InterPro" id="IPR019646">
    <property type="entry name" value="Aminoglyc_AdlTrfase"/>
</dbReference>
<evidence type="ECO:0000313" key="1">
    <source>
        <dbReference type="EMBL" id="MFJ2821147.1"/>
    </source>
</evidence>
<gene>
    <name evidence="1" type="ORF">ACIO7M_08550</name>
</gene>
<name>A0ABW8ED46_STRT5</name>
<dbReference type="EMBL" id="JBIUYY010000003">
    <property type="protein sequence ID" value="MFJ2821147.1"/>
    <property type="molecule type" value="Genomic_DNA"/>
</dbReference>
<sequence>MDEERSAQQLRLIGETMEIARSLGVEVRLRGGWAMDFFLGEVTRDHEDIDWFAWAQDAPALADGLLRSGYERLVGPPAEQQLDFRRQGVESSFALLGKDRCGRVVVGGGPWAGELWPEGMLDAPPGRIGALQCPVISPRAQITIKHMTPVWIPGRPRRRKDAEDIARLEAALRERGTRPA</sequence>
<dbReference type="Gene3D" id="3.30.460.40">
    <property type="match status" value="1"/>
</dbReference>
<protein>
    <submittedName>
        <fullName evidence="1">Nucleotidyltransferase domain-containing protein</fullName>
    </submittedName>
</protein>
<keyword evidence="2" id="KW-1185">Reference proteome</keyword>